<dbReference type="KEGG" id="mefw:F1737_09035"/>
<organism evidence="1 2">
    <name type="scientific">Methanochimaera problematica</name>
    <dbReference type="NCBI Taxonomy" id="2609417"/>
    <lineage>
        <taxon>Archaea</taxon>
        <taxon>Methanobacteriati</taxon>
        <taxon>Methanobacteriota</taxon>
        <taxon>Stenosarchaea group</taxon>
        <taxon>Methanomicrobia</taxon>
        <taxon>Methanomicrobiales</taxon>
        <taxon>Methanomicrobiaceae</taxon>
        <taxon>Methanochimaera</taxon>
    </lineage>
</organism>
<evidence type="ECO:0000313" key="2">
    <source>
        <dbReference type="Proteomes" id="UP001301797"/>
    </source>
</evidence>
<evidence type="ECO:0000313" key="1">
    <source>
        <dbReference type="EMBL" id="WOF16823.1"/>
    </source>
</evidence>
<dbReference type="Proteomes" id="UP001301797">
    <property type="component" value="Chromosome"/>
</dbReference>
<sequence length="172" mass="18976">MSIRTKLSKGENVECMIIENGGRSIRRDGVMQHVGDILNDDFLQEAYAVVTKPLLSFKKKGGGIPVYLIDRNAGVTVYLEKEETGKTQRLKFESTPENPIDITINGKSFAGWTTVFERAESVIKIKTNASLVGRAIKSELLRDQFSAPLSGREKMIMLLVGIIIGGVIGLMF</sequence>
<protein>
    <submittedName>
        <fullName evidence="1">Uncharacterized protein</fullName>
    </submittedName>
</protein>
<name>A0AA97FF02_9EURY</name>
<dbReference type="GeneID" id="85230307"/>
<dbReference type="AlphaFoldDB" id="A0AA97FF02"/>
<gene>
    <name evidence="1" type="ORF">F1737_09035</name>
</gene>
<accession>A0AA97FF02</accession>
<dbReference type="RefSeq" id="WP_317136258.1">
    <property type="nucleotide sequence ID" value="NZ_CP043875.1"/>
</dbReference>
<dbReference type="EMBL" id="CP043875">
    <property type="protein sequence ID" value="WOF16823.1"/>
    <property type="molecule type" value="Genomic_DNA"/>
</dbReference>
<reference evidence="1 2" key="1">
    <citation type="submission" date="2019-09" db="EMBL/GenBank/DDBJ databases">
        <title>The complete genome of Methanoplanus sp. FWC-SCC4.</title>
        <authorList>
            <person name="Chen S.-C."/>
            <person name="Zhou Y.-Z."/>
            <person name="Lai M.-C."/>
        </authorList>
    </citation>
    <scope>NUCLEOTIDE SEQUENCE [LARGE SCALE GENOMIC DNA]</scope>
    <source>
        <strain evidence="1 2">FWC-SCC4</strain>
    </source>
</reference>
<keyword evidence="2" id="KW-1185">Reference proteome</keyword>
<proteinExistence type="predicted"/>